<evidence type="ECO:0008006" key="9">
    <source>
        <dbReference type="Google" id="ProtNLM"/>
    </source>
</evidence>
<dbReference type="PANTHER" id="PTHR43248">
    <property type="entry name" value="2-SUCCINYL-6-HYDROXY-2,4-CYCLOHEXADIENE-1-CARBOXYLATE SYNTHASE"/>
    <property type="match status" value="1"/>
</dbReference>
<evidence type="ECO:0000256" key="1">
    <source>
        <dbReference type="ARBA" id="ARBA00010088"/>
    </source>
</evidence>
<keyword evidence="3" id="KW-0378">Hydrolase</keyword>
<evidence type="ECO:0000259" key="6">
    <source>
        <dbReference type="Pfam" id="PF08386"/>
    </source>
</evidence>
<feature type="domain" description="AB hydrolase-1" evidence="5">
    <location>
        <begin position="73"/>
        <end position="203"/>
    </location>
</feature>
<dbReference type="Pfam" id="PF00561">
    <property type="entry name" value="Abhydrolase_1"/>
    <property type="match status" value="1"/>
</dbReference>
<feature type="domain" description="Peptidase S33 tripeptidyl aminopeptidase-like C-terminal" evidence="6">
    <location>
        <begin position="369"/>
        <end position="458"/>
    </location>
</feature>
<sequence>MRWRIAVAASATWAGLCLAPASADSRHECADATEQCKGTISVPLDWNDPGSERISVGFAWVPRTDLSRPARGTVLVHPGGFGAYTSGAAVFQEVLGPALRHQNLLIVDMRGTGNSSPIRCVGLDVRKPETIRACAGQLGERGRFYSTDQSVKDMNAVRAALGVPKVTFYGGSYGTVFGQAFAARFPRHLAAILLDSTDPMRADGYGTALRADVLGRGLADLDVVCDASPACRALPGTADDRLTTLVERLRESPDEKVPLAALAQVVQKKGADAVLGREVNAAIAAYLNGDPKPLRRLSEPILPLLQRPGMPVNEAETAALPFSCNDFAFPFDRLASPEKRQRQLDKAYAENPPVAPFTVDEVFGFMGGSYPQWCVPWPTSRPSPPVPPGAAYPDVPALVIGGELDPGMGSREATAVARRFPRGTAVTVPFGGHLSTFGGHGAYSLCVRDLMRSFIADPGPVRDPGCSAETYRAIGSFPRTLAQVRPATGSPLDREDARLVSAAFATVNDALTRRAPEAAIVGRISDQAGLRGGRLILEKDTPSVRLEQTRFVSDLAVTGQAAFTTGNQATAKIQTRSRDRSSTLTLTWKTLRPESTTHVTGTLNGHPFSVFLGGHPPARTPSTR</sequence>
<dbReference type="InterPro" id="IPR029058">
    <property type="entry name" value="AB_hydrolase_fold"/>
</dbReference>
<dbReference type="InterPro" id="IPR051601">
    <property type="entry name" value="Serine_prot/Carboxylest_S33"/>
</dbReference>
<organism evidence="7 8">
    <name type="scientific">Actinomadura vinacea</name>
    <dbReference type="NCBI Taxonomy" id="115336"/>
    <lineage>
        <taxon>Bacteria</taxon>
        <taxon>Bacillati</taxon>
        <taxon>Actinomycetota</taxon>
        <taxon>Actinomycetes</taxon>
        <taxon>Streptosporangiales</taxon>
        <taxon>Thermomonosporaceae</taxon>
        <taxon>Actinomadura</taxon>
    </lineage>
</organism>
<proteinExistence type="inferred from homology"/>
<comment type="caution">
    <text evidence="7">The sequence shown here is derived from an EMBL/GenBank/DDBJ whole genome shotgun (WGS) entry which is preliminary data.</text>
</comment>
<dbReference type="InterPro" id="IPR013595">
    <property type="entry name" value="Pept_S33_TAP-like_C"/>
</dbReference>
<protein>
    <recommendedName>
        <fullName evidence="9">Alpha/beta fold hydrolase</fullName>
    </recommendedName>
</protein>
<reference evidence="7 8" key="1">
    <citation type="journal article" date="2019" name="Int. J. Syst. Evol. Microbiol.">
        <title>The Global Catalogue of Microorganisms (GCM) 10K type strain sequencing project: providing services to taxonomists for standard genome sequencing and annotation.</title>
        <authorList>
            <consortium name="The Broad Institute Genomics Platform"/>
            <consortium name="The Broad Institute Genome Sequencing Center for Infectious Disease"/>
            <person name="Wu L."/>
            <person name="Ma J."/>
        </authorList>
    </citation>
    <scope>NUCLEOTIDE SEQUENCE [LARGE SCALE GENOMIC DNA]</scope>
    <source>
        <strain evidence="7 8">JCM 3325</strain>
    </source>
</reference>
<accession>A0ABN3JCN1</accession>
<dbReference type="EMBL" id="BAAARW010000016">
    <property type="protein sequence ID" value="GAA2425951.1"/>
    <property type="molecule type" value="Genomic_DNA"/>
</dbReference>
<dbReference type="InterPro" id="IPR000073">
    <property type="entry name" value="AB_hydrolase_1"/>
</dbReference>
<dbReference type="SUPFAM" id="SSF53474">
    <property type="entry name" value="alpha/beta-Hydrolases"/>
    <property type="match status" value="1"/>
</dbReference>
<feature type="signal peptide" evidence="4">
    <location>
        <begin position="1"/>
        <end position="23"/>
    </location>
</feature>
<evidence type="ECO:0000259" key="5">
    <source>
        <dbReference type="Pfam" id="PF00561"/>
    </source>
</evidence>
<evidence type="ECO:0000313" key="7">
    <source>
        <dbReference type="EMBL" id="GAA2425951.1"/>
    </source>
</evidence>
<name>A0ABN3JCN1_9ACTN</name>
<comment type="similarity">
    <text evidence="1">Belongs to the peptidase S33 family.</text>
</comment>
<keyword evidence="2 4" id="KW-0732">Signal</keyword>
<gene>
    <name evidence="7" type="ORF">GCM10010191_42990</name>
</gene>
<feature type="chain" id="PRO_5046609351" description="Alpha/beta fold hydrolase" evidence="4">
    <location>
        <begin position="24"/>
        <end position="624"/>
    </location>
</feature>
<evidence type="ECO:0000256" key="4">
    <source>
        <dbReference type="SAM" id="SignalP"/>
    </source>
</evidence>
<dbReference type="RefSeq" id="WP_344591057.1">
    <property type="nucleotide sequence ID" value="NZ_BAAARW010000016.1"/>
</dbReference>
<evidence type="ECO:0000256" key="2">
    <source>
        <dbReference type="ARBA" id="ARBA00022729"/>
    </source>
</evidence>
<dbReference type="Gene3D" id="3.40.50.1820">
    <property type="entry name" value="alpha/beta hydrolase"/>
    <property type="match status" value="2"/>
</dbReference>
<evidence type="ECO:0000313" key="8">
    <source>
        <dbReference type="Proteomes" id="UP001501231"/>
    </source>
</evidence>
<dbReference type="PANTHER" id="PTHR43248:SF29">
    <property type="entry name" value="TRIPEPTIDYL AMINOPEPTIDASE"/>
    <property type="match status" value="1"/>
</dbReference>
<dbReference type="Proteomes" id="UP001501231">
    <property type="component" value="Unassembled WGS sequence"/>
</dbReference>
<evidence type="ECO:0000256" key="3">
    <source>
        <dbReference type="ARBA" id="ARBA00022801"/>
    </source>
</evidence>
<dbReference type="Pfam" id="PF08386">
    <property type="entry name" value="Abhydrolase_4"/>
    <property type="match status" value="1"/>
</dbReference>
<keyword evidence="8" id="KW-1185">Reference proteome</keyword>